<dbReference type="GeneID" id="54480237"/>
<gene>
    <name evidence="8" type="ORF">EJ05DRAFT_135488</name>
</gene>
<dbReference type="GO" id="GO:0006334">
    <property type="term" value="P:nucleosome assembly"/>
    <property type="evidence" value="ECO:0007669"/>
    <property type="project" value="TreeGrafter"/>
</dbReference>
<dbReference type="RefSeq" id="XP_033597297.1">
    <property type="nucleotide sequence ID" value="XM_033739183.1"/>
</dbReference>
<comment type="subcellular location">
    <subcellularLocation>
        <location evidence="1">Nucleus</location>
    </subcellularLocation>
</comment>
<feature type="domain" description="Chromatin assembly factor 1 subunit Cac1-like C-terminal" evidence="7">
    <location>
        <begin position="556"/>
        <end position="611"/>
    </location>
</feature>
<dbReference type="OrthoDB" id="79480at2759"/>
<organism evidence="8 9">
    <name type="scientific">Pseudovirgaria hyperparasitica</name>
    <dbReference type="NCBI Taxonomy" id="470096"/>
    <lineage>
        <taxon>Eukaryota</taxon>
        <taxon>Fungi</taxon>
        <taxon>Dikarya</taxon>
        <taxon>Ascomycota</taxon>
        <taxon>Pezizomycotina</taxon>
        <taxon>Dothideomycetes</taxon>
        <taxon>Dothideomycetes incertae sedis</taxon>
        <taxon>Acrospermales</taxon>
        <taxon>Acrospermaceae</taxon>
        <taxon>Pseudovirgaria</taxon>
    </lineage>
</organism>
<evidence type="ECO:0000259" key="6">
    <source>
        <dbReference type="Pfam" id="PF12253"/>
    </source>
</evidence>
<dbReference type="Pfam" id="PF21796">
    <property type="entry name" value="Cac1_C"/>
    <property type="match status" value="1"/>
</dbReference>
<feature type="compositionally biased region" description="Basic and acidic residues" evidence="5">
    <location>
        <begin position="81"/>
        <end position="160"/>
    </location>
</feature>
<name>A0A6A6VYE4_9PEZI</name>
<evidence type="ECO:0008006" key="10">
    <source>
        <dbReference type="Google" id="ProtNLM"/>
    </source>
</evidence>
<protein>
    <recommendedName>
        <fullName evidence="10">Chromatin assembly factor 1 subunit A</fullName>
    </recommendedName>
</protein>
<evidence type="ECO:0000256" key="5">
    <source>
        <dbReference type="SAM" id="MobiDB-lite"/>
    </source>
</evidence>
<keyword evidence="2" id="KW-0227">DNA damage</keyword>
<dbReference type="InterPro" id="IPR022043">
    <property type="entry name" value="CAF1A_DD"/>
</dbReference>
<dbReference type="PANTHER" id="PTHR15272">
    <property type="entry name" value="CHROMATIN ASSEMBLY FACTOR 1 SUBUNIT A CAF-1 SUBUNIT A"/>
    <property type="match status" value="1"/>
</dbReference>
<evidence type="ECO:0000256" key="2">
    <source>
        <dbReference type="ARBA" id="ARBA00022763"/>
    </source>
</evidence>
<dbReference type="EMBL" id="ML996579">
    <property type="protein sequence ID" value="KAF2754846.1"/>
    <property type="molecule type" value="Genomic_DNA"/>
</dbReference>
<dbReference type="Proteomes" id="UP000799437">
    <property type="component" value="Unassembled WGS sequence"/>
</dbReference>
<dbReference type="AlphaFoldDB" id="A0A6A6VYE4"/>
<proteinExistence type="predicted"/>
<feature type="compositionally biased region" description="Low complexity" evidence="5">
    <location>
        <begin position="40"/>
        <end position="50"/>
    </location>
</feature>
<dbReference type="GO" id="GO:0033186">
    <property type="term" value="C:CAF-1 complex"/>
    <property type="evidence" value="ECO:0007669"/>
    <property type="project" value="TreeGrafter"/>
</dbReference>
<evidence type="ECO:0000256" key="3">
    <source>
        <dbReference type="ARBA" id="ARBA00023204"/>
    </source>
</evidence>
<evidence type="ECO:0000313" key="8">
    <source>
        <dbReference type="EMBL" id="KAF2754846.1"/>
    </source>
</evidence>
<reference evidence="8" key="1">
    <citation type="journal article" date="2020" name="Stud. Mycol.">
        <title>101 Dothideomycetes genomes: a test case for predicting lifestyles and emergence of pathogens.</title>
        <authorList>
            <person name="Haridas S."/>
            <person name="Albert R."/>
            <person name="Binder M."/>
            <person name="Bloem J."/>
            <person name="Labutti K."/>
            <person name="Salamov A."/>
            <person name="Andreopoulos B."/>
            <person name="Baker S."/>
            <person name="Barry K."/>
            <person name="Bills G."/>
            <person name="Bluhm B."/>
            <person name="Cannon C."/>
            <person name="Castanera R."/>
            <person name="Culley D."/>
            <person name="Daum C."/>
            <person name="Ezra D."/>
            <person name="Gonzalez J."/>
            <person name="Henrissat B."/>
            <person name="Kuo A."/>
            <person name="Liang C."/>
            <person name="Lipzen A."/>
            <person name="Lutzoni F."/>
            <person name="Magnuson J."/>
            <person name="Mondo S."/>
            <person name="Nolan M."/>
            <person name="Ohm R."/>
            <person name="Pangilinan J."/>
            <person name="Park H.-J."/>
            <person name="Ramirez L."/>
            <person name="Alfaro M."/>
            <person name="Sun H."/>
            <person name="Tritt A."/>
            <person name="Yoshinaga Y."/>
            <person name="Zwiers L.-H."/>
            <person name="Turgeon B."/>
            <person name="Goodwin S."/>
            <person name="Spatafora J."/>
            <person name="Crous P."/>
            <person name="Grigoriev I."/>
        </authorList>
    </citation>
    <scope>NUCLEOTIDE SEQUENCE</scope>
    <source>
        <strain evidence="8">CBS 121739</strain>
    </source>
</reference>
<evidence type="ECO:0000256" key="1">
    <source>
        <dbReference type="ARBA" id="ARBA00004123"/>
    </source>
</evidence>
<dbReference type="InterPro" id="IPR048800">
    <property type="entry name" value="Cac1-like_C"/>
</dbReference>
<keyword evidence="4" id="KW-0539">Nucleus</keyword>
<evidence type="ECO:0000259" key="7">
    <source>
        <dbReference type="Pfam" id="PF21796"/>
    </source>
</evidence>
<keyword evidence="9" id="KW-1185">Reference proteome</keyword>
<accession>A0A6A6VYE4</accession>
<feature type="compositionally biased region" description="Polar residues" evidence="5">
    <location>
        <begin position="53"/>
        <end position="73"/>
    </location>
</feature>
<dbReference type="GO" id="GO:0006281">
    <property type="term" value="P:DNA repair"/>
    <property type="evidence" value="ECO:0007669"/>
    <property type="project" value="UniProtKB-KW"/>
</dbReference>
<feature type="region of interest" description="Disordered" evidence="5">
    <location>
        <begin position="381"/>
        <end position="413"/>
    </location>
</feature>
<feature type="domain" description="Chromatin assembly factor 1 subunit A dimerization" evidence="6">
    <location>
        <begin position="335"/>
        <end position="409"/>
    </location>
</feature>
<sequence length="612" mass="68345">MSAQSLSPPRKRPHPDEGPIPVETPTRDATVIVDLSGDESPLSSVPSLLLQDASENLSASAASGANDIATTKQPQKRRKLTPAEKEQQRLDKEAKDKAREATKAQKELAQKEKKEKLEEERRTRDEAARAKKEQLEEKRRAKELEQARKDEEKAKKDRSQLRLNAFFVAPKTTAISTTPSKLPILSGTPEQSGRRKSISATPEDLGNGSVPPSPSTRISRIHPSKSSILPFELPSNTTMASTRFTQMSHRKLDRLRQRLDAIVSEGFHAPSREEIIAELKLKVIRQRVDILQSDSVKHLMELVSGTSTHPIDLTSDSTIPSEREALEWLRKVPVKYLEFGEDVRPPYCGTYTKRIPKSEARRLAINPRTPKLPEINYQYDSEAEWEEPEEGEDILSDGEEDLESNDDGEDMDGFLDDEEAVDSKRRMVGGDLEPVNSGLVWENASGVACCREGPVPSGYAEYKMCFLLEPSPSSIDPFSTAYWAPEPIVSTANLSTAFGMGTMYPPRLPLSVRSDGMINHVNIPHTMYKNSKLATVFGTVPKAPEPQKRMVAPEQLEEFKAAIRGSDLTKIALIEHLKKQFPDIKKDLILNTLNVVAHRVGPDLKSKIWELK</sequence>
<evidence type="ECO:0000256" key="4">
    <source>
        <dbReference type="ARBA" id="ARBA00023242"/>
    </source>
</evidence>
<evidence type="ECO:0000313" key="9">
    <source>
        <dbReference type="Proteomes" id="UP000799437"/>
    </source>
</evidence>
<dbReference type="GO" id="GO:0005634">
    <property type="term" value="C:nucleus"/>
    <property type="evidence" value="ECO:0007669"/>
    <property type="project" value="UniProtKB-SubCell"/>
</dbReference>
<dbReference type="Pfam" id="PF12253">
    <property type="entry name" value="CAF1A_dimeriz"/>
    <property type="match status" value="1"/>
</dbReference>
<feature type="region of interest" description="Disordered" evidence="5">
    <location>
        <begin position="1"/>
        <end position="223"/>
    </location>
</feature>
<keyword evidence="3" id="KW-0234">DNA repair</keyword>
<dbReference type="PANTHER" id="PTHR15272:SF0">
    <property type="entry name" value="CHROMATIN ASSEMBLY FACTOR 1 SUBUNIT A"/>
    <property type="match status" value="1"/>
</dbReference>